<dbReference type="Proteomes" id="UP000261520">
    <property type="component" value="Unplaced"/>
</dbReference>
<evidence type="ECO:0000256" key="1">
    <source>
        <dbReference type="ARBA" id="ARBA00004141"/>
    </source>
</evidence>
<keyword evidence="2 6" id="KW-0812">Transmembrane</keyword>
<name>A0A3B4AJ90_9GOBI</name>
<dbReference type="GO" id="GO:0016010">
    <property type="term" value="C:dystrophin-associated glycoprotein complex"/>
    <property type="evidence" value="ECO:0007669"/>
    <property type="project" value="InterPro"/>
</dbReference>
<dbReference type="Ensembl" id="ENSPMGT00000017888.1">
    <property type="protein sequence ID" value="ENSPMGP00000016755.1"/>
    <property type="gene ID" value="ENSPMGG00000013743.1"/>
</dbReference>
<evidence type="ECO:0000256" key="5">
    <source>
        <dbReference type="SAM" id="MobiDB-lite"/>
    </source>
</evidence>
<keyword evidence="4 6" id="KW-0472">Membrane</keyword>
<proteinExistence type="predicted"/>
<reference evidence="7" key="1">
    <citation type="submission" date="2025-08" db="UniProtKB">
        <authorList>
            <consortium name="Ensembl"/>
        </authorList>
    </citation>
    <scope>IDENTIFICATION</scope>
</reference>
<dbReference type="InterPro" id="IPR030429">
    <property type="entry name" value="Sarcospan"/>
</dbReference>
<dbReference type="InterPro" id="IPR007237">
    <property type="entry name" value="CD20-like"/>
</dbReference>
<dbReference type="AlphaFoldDB" id="A0A3B4AJ90"/>
<comment type="subcellular location">
    <subcellularLocation>
        <location evidence="1">Membrane</location>
        <topology evidence="1">Multi-pass membrane protein</topology>
    </subcellularLocation>
</comment>
<evidence type="ECO:0000256" key="4">
    <source>
        <dbReference type="ARBA" id="ARBA00023136"/>
    </source>
</evidence>
<dbReference type="PANTHER" id="PTHR15260">
    <property type="entry name" value="SARCOSPAN"/>
    <property type="match status" value="1"/>
</dbReference>
<evidence type="ECO:0000313" key="7">
    <source>
        <dbReference type="Ensembl" id="ENSPMGP00000016755.1"/>
    </source>
</evidence>
<dbReference type="GO" id="GO:0042383">
    <property type="term" value="C:sarcolemma"/>
    <property type="evidence" value="ECO:0007669"/>
    <property type="project" value="TreeGrafter"/>
</dbReference>
<evidence type="ECO:0000256" key="2">
    <source>
        <dbReference type="ARBA" id="ARBA00022692"/>
    </source>
</evidence>
<dbReference type="PANTHER" id="PTHR15260:SF1">
    <property type="entry name" value="SARCOSPAN"/>
    <property type="match status" value="1"/>
</dbReference>
<protein>
    <submittedName>
        <fullName evidence="7">Uncharacterized protein</fullName>
    </submittedName>
</protein>
<sequence>MGRGQKGSSDMEKLKMREESPEPERGGCRKVCRFPLLLALLQLLLGVAVAVVAFLKLSITSSLLVRETPHWAGIILCLVSVVGLVLYCVTSHPDERSFLQYAVKLLYFILCSIGLVISVLVIAFAGHHYTQATSFACERKGPTCVCTMEPQDPIARTFSYLDVDDCGYLTSDLPMFFLIQILLNLAQALVCAAACFIMWKNRYQVFFAGLQIPSWQKV</sequence>
<feature type="transmembrane region" description="Helical" evidence="6">
    <location>
        <begin position="71"/>
        <end position="89"/>
    </location>
</feature>
<keyword evidence="8" id="KW-1185">Reference proteome</keyword>
<feature type="compositionally biased region" description="Basic and acidic residues" evidence="5">
    <location>
        <begin position="9"/>
        <end position="26"/>
    </location>
</feature>
<evidence type="ECO:0000256" key="3">
    <source>
        <dbReference type="ARBA" id="ARBA00022989"/>
    </source>
</evidence>
<reference evidence="7" key="2">
    <citation type="submission" date="2025-09" db="UniProtKB">
        <authorList>
            <consortium name="Ensembl"/>
        </authorList>
    </citation>
    <scope>IDENTIFICATION</scope>
</reference>
<organism evidence="7 8">
    <name type="scientific">Periophthalmus magnuspinnatus</name>
    <dbReference type="NCBI Taxonomy" id="409849"/>
    <lineage>
        <taxon>Eukaryota</taxon>
        <taxon>Metazoa</taxon>
        <taxon>Chordata</taxon>
        <taxon>Craniata</taxon>
        <taxon>Vertebrata</taxon>
        <taxon>Euteleostomi</taxon>
        <taxon>Actinopterygii</taxon>
        <taxon>Neopterygii</taxon>
        <taxon>Teleostei</taxon>
        <taxon>Neoteleostei</taxon>
        <taxon>Acanthomorphata</taxon>
        <taxon>Gobiaria</taxon>
        <taxon>Gobiiformes</taxon>
        <taxon>Gobioidei</taxon>
        <taxon>Gobiidae</taxon>
        <taxon>Oxudercinae</taxon>
        <taxon>Periophthalmus</taxon>
    </lineage>
</organism>
<dbReference type="STRING" id="409849.ENSPMGP00000016755"/>
<dbReference type="Pfam" id="PF04103">
    <property type="entry name" value="CD20"/>
    <property type="match status" value="1"/>
</dbReference>
<feature type="region of interest" description="Disordered" evidence="5">
    <location>
        <begin position="1"/>
        <end position="26"/>
    </location>
</feature>
<evidence type="ECO:0000313" key="8">
    <source>
        <dbReference type="Proteomes" id="UP000261520"/>
    </source>
</evidence>
<evidence type="ECO:0000256" key="6">
    <source>
        <dbReference type="SAM" id="Phobius"/>
    </source>
</evidence>
<keyword evidence="3 6" id="KW-1133">Transmembrane helix</keyword>
<feature type="transmembrane region" description="Helical" evidence="6">
    <location>
        <begin position="101"/>
        <end position="125"/>
    </location>
</feature>
<accession>A0A3B4AJ90</accession>
<feature type="transmembrane region" description="Helical" evidence="6">
    <location>
        <begin position="177"/>
        <end position="199"/>
    </location>
</feature>
<feature type="transmembrane region" description="Helical" evidence="6">
    <location>
        <begin position="34"/>
        <end position="59"/>
    </location>
</feature>